<dbReference type="SMART" id="SM00082">
    <property type="entry name" value="LRRCT"/>
    <property type="match status" value="1"/>
</dbReference>
<evidence type="ECO:0000313" key="8">
    <source>
        <dbReference type="Proteomes" id="UP001208570"/>
    </source>
</evidence>
<evidence type="ECO:0000256" key="1">
    <source>
        <dbReference type="ARBA" id="ARBA00022614"/>
    </source>
</evidence>
<feature type="chain" id="PRO_5042297174" description="LRRCT domain-containing protein" evidence="5">
    <location>
        <begin position="20"/>
        <end position="705"/>
    </location>
</feature>
<feature type="domain" description="LRRCT" evidence="6">
    <location>
        <begin position="580"/>
        <end position="638"/>
    </location>
</feature>
<protein>
    <recommendedName>
        <fullName evidence="6">LRRCT domain-containing protein</fullName>
    </recommendedName>
</protein>
<dbReference type="PANTHER" id="PTHR24369:SF210">
    <property type="entry name" value="CHAOPTIN-RELATED"/>
    <property type="match status" value="1"/>
</dbReference>
<keyword evidence="4" id="KW-0472">Membrane</keyword>
<dbReference type="InterPro" id="IPR032675">
    <property type="entry name" value="LRR_dom_sf"/>
</dbReference>
<dbReference type="PRINTS" id="PR00019">
    <property type="entry name" value="LEURICHRPT"/>
</dbReference>
<keyword evidence="4" id="KW-1133">Transmembrane helix</keyword>
<dbReference type="FunFam" id="3.80.10.10:FF:001164">
    <property type="entry name" value="GH01279p"/>
    <property type="match status" value="1"/>
</dbReference>
<keyword evidence="2 5" id="KW-0732">Signal</keyword>
<dbReference type="Proteomes" id="UP001208570">
    <property type="component" value="Unassembled WGS sequence"/>
</dbReference>
<proteinExistence type="predicted"/>
<dbReference type="InterPro" id="IPR003591">
    <property type="entry name" value="Leu-rich_rpt_typical-subtyp"/>
</dbReference>
<evidence type="ECO:0000259" key="6">
    <source>
        <dbReference type="SMART" id="SM00082"/>
    </source>
</evidence>
<dbReference type="Gene3D" id="3.80.10.10">
    <property type="entry name" value="Ribonuclease Inhibitor"/>
    <property type="match status" value="5"/>
</dbReference>
<keyword evidence="1" id="KW-0433">Leucine-rich repeat</keyword>
<name>A0AAD9KC59_9ANNE</name>
<gene>
    <name evidence="7" type="ORF">LSH36_16g04019</name>
</gene>
<keyword evidence="3" id="KW-0677">Repeat</keyword>
<dbReference type="InterPro" id="IPR050541">
    <property type="entry name" value="LRR_TM_domain-containing"/>
</dbReference>
<feature type="signal peptide" evidence="5">
    <location>
        <begin position="1"/>
        <end position="19"/>
    </location>
</feature>
<accession>A0AAD9KC59</accession>
<dbReference type="PROSITE" id="PS51450">
    <property type="entry name" value="LRR"/>
    <property type="match status" value="6"/>
</dbReference>
<dbReference type="GO" id="GO:0005886">
    <property type="term" value="C:plasma membrane"/>
    <property type="evidence" value="ECO:0007669"/>
    <property type="project" value="TreeGrafter"/>
</dbReference>
<keyword evidence="8" id="KW-1185">Reference proteome</keyword>
<dbReference type="EMBL" id="JAODUP010000016">
    <property type="protein sequence ID" value="KAK2168509.1"/>
    <property type="molecule type" value="Genomic_DNA"/>
</dbReference>
<feature type="transmembrane region" description="Helical" evidence="4">
    <location>
        <begin position="650"/>
        <end position="673"/>
    </location>
</feature>
<dbReference type="SUPFAM" id="SSF52058">
    <property type="entry name" value="L domain-like"/>
    <property type="match status" value="2"/>
</dbReference>
<dbReference type="AlphaFoldDB" id="A0AAD9KC59"/>
<organism evidence="7 8">
    <name type="scientific">Paralvinella palmiformis</name>
    <dbReference type="NCBI Taxonomy" id="53620"/>
    <lineage>
        <taxon>Eukaryota</taxon>
        <taxon>Metazoa</taxon>
        <taxon>Spiralia</taxon>
        <taxon>Lophotrochozoa</taxon>
        <taxon>Annelida</taxon>
        <taxon>Polychaeta</taxon>
        <taxon>Sedentaria</taxon>
        <taxon>Canalipalpata</taxon>
        <taxon>Terebellida</taxon>
        <taxon>Terebelliformia</taxon>
        <taxon>Alvinellidae</taxon>
        <taxon>Paralvinella</taxon>
    </lineage>
</organism>
<dbReference type="Pfam" id="PF13855">
    <property type="entry name" value="LRR_8"/>
    <property type="match status" value="5"/>
</dbReference>
<comment type="caution">
    <text evidence="7">The sequence shown here is derived from an EMBL/GenBank/DDBJ whole genome shotgun (WGS) entry which is preliminary data.</text>
</comment>
<dbReference type="InterPro" id="IPR000483">
    <property type="entry name" value="Cys-rich_flank_reg_C"/>
</dbReference>
<dbReference type="PANTHER" id="PTHR24369">
    <property type="entry name" value="ANTIGEN BSP, PUTATIVE-RELATED"/>
    <property type="match status" value="1"/>
</dbReference>
<evidence type="ECO:0000256" key="4">
    <source>
        <dbReference type="SAM" id="Phobius"/>
    </source>
</evidence>
<dbReference type="SMART" id="SM00364">
    <property type="entry name" value="LRR_BAC"/>
    <property type="match status" value="7"/>
</dbReference>
<evidence type="ECO:0000256" key="2">
    <source>
        <dbReference type="ARBA" id="ARBA00022729"/>
    </source>
</evidence>
<evidence type="ECO:0000313" key="7">
    <source>
        <dbReference type="EMBL" id="KAK2168509.1"/>
    </source>
</evidence>
<evidence type="ECO:0000256" key="5">
    <source>
        <dbReference type="SAM" id="SignalP"/>
    </source>
</evidence>
<dbReference type="SMART" id="SM00369">
    <property type="entry name" value="LRR_TYP"/>
    <property type="match status" value="14"/>
</dbReference>
<dbReference type="InterPro" id="IPR001611">
    <property type="entry name" value="Leu-rich_rpt"/>
</dbReference>
<evidence type="ECO:0000256" key="3">
    <source>
        <dbReference type="ARBA" id="ARBA00022737"/>
    </source>
</evidence>
<reference evidence="7" key="1">
    <citation type="journal article" date="2023" name="Mol. Biol. Evol.">
        <title>Third-Generation Sequencing Reveals the Adaptive Role of the Epigenome in Three Deep-Sea Polychaetes.</title>
        <authorList>
            <person name="Perez M."/>
            <person name="Aroh O."/>
            <person name="Sun Y."/>
            <person name="Lan Y."/>
            <person name="Juniper S.K."/>
            <person name="Young C.R."/>
            <person name="Angers B."/>
            <person name="Qian P.Y."/>
        </authorList>
    </citation>
    <scope>NUCLEOTIDE SEQUENCE</scope>
    <source>
        <strain evidence="7">P08H-3</strain>
    </source>
</reference>
<sequence>MALLVVYSCCLFLAQAAYATAFSEGNLEWCSHQCTCLNNYRTVDCARRMLDHVPSLSNLTVNLYLDNNRIERIAPETFQTLGNLMMLNMEKNAIRTAAASYFCSLQNLQILNLGSNKLEAFLIPDNLTADCKLPSLKQLILSNNRLSALPPNLPNFTPSLKLLNVSFNTIRSVSFNGSFSMLMSLRVLDLRGNQIHQIMADDFAGLKAIPLNTLSLSECGIVHIEPEAFHEMTELASLSLSRNLIGYNTLEAIFTAIGNDSQLVQLDLSEMFLQNVTASLLGMLKRLSILDIFESSVHYVEPGLFDLLPELESLNVGHNELHELENVGALKQLRWLNAEWNHLTELDLTDLDALQSIDVSGNQLKMLPGGWLGAKENLQLLNVSHNMITSIHPEAFAGLSLQQLDLSHNWLSTLNDTGLQRLRKLNLSHNRLSVITPQLFTNVADTLEDVDLSHNNISNFQQAPFKDFISLQELNLAYNRLGRALGEGLLCDIFSSMGHLQQVDLSANEIVQISAGQWQHLHHVNTVALSYNHIKRLGDASVIELTAVARLVMDYNDLSAVDVDVLDKMDYLEEADFGNNPFACTPCVALPFLRWLNHSTVRILGKADRQRYQCYMPPEFAGQYLLDYHPTIPDADCKPHRERHRSQLDWTMIAVAVAGVVVFIILVTVLFFYTQICQKIKSLHYRWQIRYREVSGVEFTNDPKV</sequence>
<keyword evidence="4" id="KW-0812">Transmembrane</keyword>